<comment type="caution">
    <text evidence="1">The sequence shown here is derived from an EMBL/GenBank/DDBJ whole genome shotgun (WGS) entry which is preliminary data.</text>
</comment>
<dbReference type="AlphaFoldDB" id="A0A3S4Q8L9"/>
<feature type="non-terminal residue" evidence="1">
    <location>
        <position position="95"/>
    </location>
</feature>
<organism evidence="1 2">
    <name type="scientific">Dinothrombium tinctorium</name>
    <dbReference type="NCBI Taxonomy" id="1965070"/>
    <lineage>
        <taxon>Eukaryota</taxon>
        <taxon>Metazoa</taxon>
        <taxon>Ecdysozoa</taxon>
        <taxon>Arthropoda</taxon>
        <taxon>Chelicerata</taxon>
        <taxon>Arachnida</taxon>
        <taxon>Acari</taxon>
        <taxon>Acariformes</taxon>
        <taxon>Trombidiformes</taxon>
        <taxon>Prostigmata</taxon>
        <taxon>Anystina</taxon>
        <taxon>Parasitengona</taxon>
        <taxon>Trombidioidea</taxon>
        <taxon>Trombidiidae</taxon>
        <taxon>Dinothrombium</taxon>
    </lineage>
</organism>
<sequence length="95" mass="11058">MKPIDVSEENSKEVFRNMFGVDSKRDLLKTKNKNNFIKEGEDVRLKLNKIKKTIPKYKKPVYRISDSKDEEIIGTFYPEEIQKVTPPSILGAKEI</sequence>
<reference evidence="1 2" key="1">
    <citation type="journal article" date="2018" name="Gigascience">
        <title>Genomes of trombidid mites reveal novel predicted allergens and laterally-transferred genes associated with secondary metabolism.</title>
        <authorList>
            <person name="Dong X."/>
            <person name="Chaisiri K."/>
            <person name="Xia D."/>
            <person name="Armstrong S.D."/>
            <person name="Fang Y."/>
            <person name="Donnelly M.J."/>
            <person name="Kadowaki T."/>
            <person name="McGarry J.W."/>
            <person name="Darby A.C."/>
            <person name="Makepeace B.L."/>
        </authorList>
    </citation>
    <scope>NUCLEOTIDE SEQUENCE [LARGE SCALE GENOMIC DNA]</scope>
    <source>
        <strain evidence="1">UoL-WK</strain>
    </source>
</reference>
<evidence type="ECO:0000313" key="2">
    <source>
        <dbReference type="Proteomes" id="UP000285301"/>
    </source>
</evidence>
<proteinExistence type="predicted"/>
<gene>
    <name evidence="1" type="ORF">B4U79_09408</name>
</gene>
<dbReference type="Proteomes" id="UP000285301">
    <property type="component" value="Unassembled WGS sequence"/>
</dbReference>
<protein>
    <submittedName>
        <fullName evidence="1">Uncharacterized protein</fullName>
    </submittedName>
</protein>
<name>A0A3S4Q8L9_9ACAR</name>
<dbReference type="EMBL" id="NCKU01011940">
    <property type="protein sequence ID" value="RWS00252.1"/>
    <property type="molecule type" value="Genomic_DNA"/>
</dbReference>
<dbReference type="OrthoDB" id="7680611at2759"/>
<evidence type="ECO:0000313" key="1">
    <source>
        <dbReference type="EMBL" id="RWS00252.1"/>
    </source>
</evidence>
<keyword evidence="2" id="KW-1185">Reference proteome</keyword>
<accession>A0A3S4Q8L9</accession>